<feature type="domain" description="GYF" evidence="2">
    <location>
        <begin position="299"/>
        <end position="353"/>
    </location>
</feature>
<evidence type="ECO:0000313" key="3">
    <source>
        <dbReference type="EMBL" id="QBM87339.1"/>
    </source>
</evidence>
<organism evidence="3 4">
    <name type="scientific">Metschnikowia aff. pulcherrima</name>
    <dbReference type="NCBI Taxonomy" id="2163413"/>
    <lineage>
        <taxon>Eukaryota</taxon>
        <taxon>Fungi</taxon>
        <taxon>Dikarya</taxon>
        <taxon>Ascomycota</taxon>
        <taxon>Saccharomycotina</taxon>
        <taxon>Pichiomycetes</taxon>
        <taxon>Metschnikowiaceae</taxon>
        <taxon>Metschnikowia</taxon>
    </lineage>
</organism>
<accession>A0A4P6XKT1</accession>
<dbReference type="SUPFAM" id="SSF55277">
    <property type="entry name" value="GYF domain"/>
    <property type="match status" value="1"/>
</dbReference>
<dbReference type="PROSITE" id="PS50829">
    <property type="entry name" value="GYF"/>
    <property type="match status" value="1"/>
</dbReference>
<keyword evidence="4" id="KW-1185">Reference proteome</keyword>
<dbReference type="STRING" id="2163413.A0A4P6XKT1"/>
<feature type="region of interest" description="Disordered" evidence="1">
    <location>
        <begin position="1"/>
        <end position="106"/>
    </location>
</feature>
<feature type="compositionally biased region" description="Acidic residues" evidence="1">
    <location>
        <begin position="25"/>
        <end position="44"/>
    </location>
</feature>
<evidence type="ECO:0000259" key="2">
    <source>
        <dbReference type="PROSITE" id="PS50829"/>
    </source>
</evidence>
<dbReference type="InterPro" id="IPR039905">
    <property type="entry name" value="CD2BP2/Lin1"/>
</dbReference>
<evidence type="ECO:0000313" key="4">
    <source>
        <dbReference type="Proteomes" id="UP000292447"/>
    </source>
</evidence>
<dbReference type="AlphaFoldDB" id="A0A4P6XKT1"/>
<evidence type="ECO:0000256" key="1">
    <source>
        <dbReference type="SAM" id="MobiDB-lite"/>
    </source>
</evidence>
<protein>
    <submittedName>
        <fullName evidence="3">CD2 antigen tail-binding protein 2</fullName>
    </submittedName>
</protein>
<dbReference type="InterPro" id="IPR003169">
    <property type="entry name" value="GYF"/>
</dbReference>
<sequence>MNEFLESDFPRKYRKKTQLATGYESDSDGQFQEDDSDDSKESDEEIKTSKPISESEAADRESEEDDMFASDKEDPVDGDSSDKKKRGFDSDEFEEEQGLKDYIFNEELDGKTLEIAEKDDLKDSRNQIQIEAFNLREEVESGKFDQNMNYIQGKKDSDDEEEPWMAEASAEDILKARKAQESNFSTENKPLRAVLDILQDLISLLEPAETSMEALSRLRPARKKRAKNSKDEADQARKNMVFKITECCESLVNEKGISSAYEMSREELMRAYAQETGQSYQAKGTKRTIYEMEKNEYGDAIWEFRWTGENEVNGPYSAYEMKYWKDTYFENKAEVRRVGELAFTHVSQVDFED</sequence>
<reference evidence="4" key="1">
    <citation type="submission" date="2019-03" db="EMBL/GenBank/DDBJ databases">
        <title>Snf2 controls pulcherriminic acid biosynthesis and connects pigmentation and antifungal activity of the yeast Metschnikowia pulcherrima.</title>
        <authorList>
            <person name="Gore-Lloyd D."/>
            <person name="Sumann I."/>
            <person name="Brachmann A.O."/>
            <person name="Schneeberger K."/>
            <person name="Ortiz-Merino R.A."/>
            <person name="Moreno-Beltran M."/>
            <person name="Schlaefli M."/>
            <person name="Kirner P."/>
            <person name="Santos Kron A."/>
            <person name="Wolfe K.H."/>
            <person name="Piel J."/>
            <person name="Ahrens C.H."/>
            <person name="Henk D."/>
            <person name="Freimoser F.M."/>
        </authorList>
    </citation>
    <scope>NUCLEOTIDE SEQUENCE [LARGE SCALE GENOMIC DNA]</scope>
    <source>
        <strain evidence="4">APC 1.2</strain>
    </source>
</reference>
<dbReference type="Pfam" id="PF02213">
    <property type="entry name" value="GYF"/>
    <property type="match status" value="1"/>
</dbReference>
<dbReference type="PANTHER" id="PTHR13138:SF3">
    <property type="entry name" value="CD2 ANTIGEN CYTOPLASMIC TAIL-BINDING PROTEIN 2"/>
    <property type="match status" value="1"/>
</dbReference>
<proteinExistence type="predicted"/>
<gene>
    <name evidence="3" type="primary">MPUL0B05410</name>
    <name evidence="3" type="ORF">METSCH_B05410</name>
</gene>
<dbReference type="PANTHER" id="PTHR13138">
    <property type="entry name" value="PROTEIN LIN1"/>
    <property type="match status" value="1"/>
</dbReference>
<dbReference type="Gene3D" id="3.30.1490.40">
    <property type="match status" value="1"/>
</dbReference>
<dbReference type="Proteomes" id="UP000292447">
    <property type="component" value="Chromosome II"/>
</dbReference>
<dbReference type="EMBL" id="CP034457">
    <property type="protein sequence ID" value="QBM87339.1"/>
    <property type="molecule type" value="Genomic_DNA"/>
</dbReference>
<dbReference type="SMART" id="SM00444">
    <property type="entry name" value="GYF"/>
    <property type="match status" value="1"/>
</dbReference>
<dbReference type="InterPro" id="IPR035445">
    <property type="entry name" value="GYF-like_dom_sf"/>
</dbReference>
<dbReference type="GO" id="GO:0005682">
    <property type="term" value="C:U5 snRNP"/>
    <property type="evidence" value="ECO:0007669"/>
    <property type="project" value="InterPro"/>
</dbReference>
<name>A0A4P6XKT1_9ASCO</name>